<dbReference type="GO" id="GO:0016887">
    <property type="term" value="F:ATP hydrolysis activity"/>
    <property type="evidence" value="ECO:0007669"/>
    <property type="project" value="InterPro"/>
</dbReference>
<dbReference type="InterPro" id="IPR003593">
    <property type="entry name" value="AAA+_ATPase"/>
</dbReference>
<dbReference type="PANTHER" id="PTHR43166:SF9">
    <property type="entry name" value="GLUTAMATE_ASPARTATE IMPORT ATP-BINDING PROTEIN GLTL"/>
    <property type="match status" value="1"/>
</dbReference>
<evidence type="ECO:0000256" key="4">
    <source>
        <dbReference type="ARBA" id="ARBA00022475"/>
    </source>
</evidence>
<dbReference type="Pfam" id="PF00005">
    <property type="entry name" value="ABC_tran"/>
    <property type="match status" value="1"/>
</dbReference>
<dbReference type="OrthoDB" id="9772862at2"/>
<dbReference type="Proteomes" id="UP000184052">
    <property type="component" value="Unassembled WGS sequence"/>
</dbReference>
<evidence type="ECO:0000256" key="8">
    <source>
        <dbReference type="ARBA" id="ARBA00023136"/>
    </source>
</evidence>
<evidence type="ECO:0000256" key="2">
    <source>
        <dbReference type="ARBA" id="ARBA00005417"/>
    </source>
</evidence>
<keyword evidence="5" id="KW-0547">Nucleotide-binding</keyword>
<dbReference type="InterPro" id="IPR003439">
    <property type="entry name" value="ABC_transporter-like_ATP-bd"/>
</dbReference>
<dbReference type="PIRSF" id="PIRSF039085">
    <property type="entry name" value="ABC_ATPase_HisP"/>
    <property type="match status" value="1"/>
</dbReference>
<evidence type="ECO:0000256" key="3">
    <source>
        <dbReference type="ARBA" id="ARBA00022448"/>
    </source>
</evidence>
<name>A0A1M6LN92_9FIRM</name>
<dbReference type="AlphaFoldDB" id="A0A1M6LN92"/>
<dbReference type="InterPro" id="IPR050086">
    <property type="entry name" value="MetN_ABC_transporter-like"/>
</dbReference>
<dbReference type="GO" id="GO:0015424">
    <property type="term" value="F:ABC-type amino acid transporter activity"/>
    <property type="evidence" value="ECO:0007669"/>
    <property type="project" value="InterPro"/>
</dbReference>
<sequence>MLAIKINNLIKKFDDNTVLKDISLEVENGKIVSIIGPSGSGKSTLLRCIANLEKITAGDIEIYGHPLVIKGKYVSHKKQRELTNDMNMVFQSFNLFPHYSALDNIVRPQMLVEGKTRENAVEVAVKLLERVNLYHRKDAYPSQLSGGESQRVAIARSLARSPKMILFDEPTSALDPEMVTEVLEVIRGLKDEGMTLVIVTHEMNFAREISDRVIFMADGKIVEDGTPQELFENTKNKRAADFIKKIL</sequence>
<dbReference type="STRING" id="1121476.SAMN02745751_03224"/>
<evidence type="ECO:0000313" key="10">
    <source>
        <dbReference type="EMBL" id="SHJ72625.1"/>
    </source>
</evidence>
<dbReference type="InterPro" id="IPR017871">
    <property type="entry name" value="ABC_transporter-like_CS"/>
</dbReference>
<evidence type="ECO:0000256" key="5">
    <source>
        <dbReference type="ARBA" id="ARBA00022741"/>
    </source>
</evidence>
<dbReference type="SUPFAM" id="SSF52540">
    <property type="entry name" value="P-loop containing nucleoside triphosphate hydrolases"/>
    <property type="match status" value="1"/>
</dbReference>
<dbReference type="Gene3D" id="3.40.50.300">
    <property type="entry name" value="P-loop containing nucleotide triphosphate hydrolases"/>
    <property type="match status" value="1"/>
</dbReference>
<evidence type="ECO:0000256" key="7">
    <source>
        <dbReference type="ARBA" id="ARBA00022970"/>
    </source>
</evidence>
<keyword evidence="6 10" id="KW-0067">ATP-binding</keyword>
<dbReference type="PROSITE" id="PS00211">
    <property type="entry name" value="ABC_TRANSPORTER_1"/>
    <property type="match status" value="1"/>
</dbReference>
<dbReference type="InterPro" id="IPR030679">
    <property type="entry name" value="ABC_ATPase_HisP-typ"/>
</dbReference>
<comment type="subcellular location">
    <subcellularLocation>
        <location evidence="1">Cell membrane</location>
        <topology evidence="1">Peripheral membrane protein</topology>
    </subcellularLocation>
</comment>
<dbReference type="GO" id="GO:0005886">
    <property type="term" value="C:plasma membrane"/>
    <property type="evidence" value="ECO:0007669"/>
    <property type="project" value="UniProtKB-SubCell"/>
</dbReference>
<organism evidence="10 11">
    <name type="scientific">Dethiosulfatibacter aminovorans DSM 17477</name>
    <dbReference type="NCBI Taxonomy" id="1121476"/>
    <lineage>
        <taxon>Bacteria</taxon>
        <taxon>Bacillati</taxon>
        <taxon>Bacillota</taxon>
        <taxon>Tissierellia</taxon>
        <taxon>Dethiosulfatibacter</taxon>
    </lineage>
</organism>
<keyword evidence="4" id="KW-1003">Cell membrane</keyword>
<dbReference type="EMBL" id="FQZL01000033">
    <property type="protein sequence ID" value="SHJ72625.1"/>
    <property type="molecule type" value="Genomic_DNA"/>
</dbReference>
<comment type="similarity">
    <text evidence="2">Belongs to the ABC transporter superfamily.</text>
</comment>
<evidence type="ECO:0000313" key="11">
    <source>
        <dbReference type="Proteomes" id="UP000184052"/>
    </source>
</evidence>
<dbReference type="PROSITE" id="PS50893">
    <property type="entry name" value="ABC_TRANSPORTER_2"/>
    <property type="match status" value="1"/>
</dbReference>
<dbReference type="InterPro" id="IPR027417">
    <property type="entry name" value="P-loop_NTPase"/>
</dbReference>
<gene>
    <name evidence="10" type="ORF">SAMN02745751_03224</name>
</gene>
<keyword evidence="7" id="KW-0029">Amino-acid transport</keyword>
<feature type="domain" description="ABC transporter" evidence="9">
    <location>
        <begin position="4"/>
        <end position="243"/>
    </location>
</feature>
<dbReference type="PANTHER" id="PTHR43166">
    <property type="entry name" value="AMINO ACID IMPORT ATP-BINDING PROTEIN"/>
    <property type="match status" value="1"/>
</dbReference>
<evidence type="ECO:0000256" key="6">
    <source>
        <dbReference type="ARBA" id="ARBA00022840"/>
    </source>
</evidence>
<dbReference type="SMART" id="SM00382">
    <property type="entry name" value="AAA"/>
    <property type="match status" value="1"/>
</dbReference>
<accession>A0A1M6LN92</accession>
<keyword evidence="11" id="KW-1185">Reference proteome</keyword>
<evidence type="ECO:0000259" key="9">
    <source>
        <dbReference type="PROSITE" id="PS50893"/>
    </source>
</evidence>
<proteinExistence type="inferred from homology"/>
<reference evidence="10 11" key="1">
    <citation type="submission" date="2016-11" db="EMBL/GenBank/DDBJ databases">
        <authorList>
            <person name="Jaros S."/>
            <person name="Januszkiewicz K."/>
            <person name="Wedrychowicz H."/>
        </authorList>
    </citation>
    <scope>NUCLEOTIDE SEQUENCE [LARGE SCALE GENOMIC DNA]</scope>
    <source>
        <strain evidence="10 11">DSM 17477</strain>
    </source>
</reference>
<evidence type="ECO:0000256" key="1">
    <source>
        <dbReference type="ARBA" id="ARBA00004202"/>
    </source>
</evidence>
<dbReference type="GO" id="GO:0005524">
    <property type="term" value="F:ATP binding"/>
    <property type="evidence" value="ECO:0007669"/>
    <property type="project" value="UniProtKB-KW"/>
</dbReference>
<protein>
    <submittedName>
        <fullName evidence="10">Polar amino acid transport system ATP-binding protein</fullName>
    </submittedName>
</protein>
<keyword evidence="8" id="KW-0472">Membrane</keyword>
<dbReference type="RefSeq" id="WP_073050589.1">
    <property type="nucleotide sequence ID" value="NZ_FQZL01000033.1"/>
</dbReference>
<keyword evidence="3" id="KW-0813">Transport</keyword>